<keyword evidence="2" id="KW-1185">Reference proteome</keyword>
<protein>
    <submittedName>
        <fullName evidence="1">Uncharacterized protein</fullName>
    </submittedName>
</protein>
<reference evidence="2" key="1">
    <citation type="journal article" date="2022" name="Mol. Ecol. Resour.">
        <title>The genomes of chicory, endive, great burdock and yacon provide insights into Asteraceae palaeo-polyploidization history and plant inulin production.</title>
        <authorList>
            <person name="Fan W."/>
            <person name="Wang S."/>
            <person name="Wang H."/>
            <person name="Wang A."/>
            <person name="Jiang F."/>
            <person name="Liu H."/>
            <person name="Zhao H."/>
            <person name="Xu D."/>
            <person name="Zhang Y."/>
        </authorList>
    </citation>
    <scope>NUCLEOTIDE SEQUENCE [LARGE SCALE GENOMIC DNA]</scope>
    <source>
        <strain evidence="2">cv. Niubang</strain>
    </source>
</reference>
<evidence type="ECO:0000313" key="2">
    <source>
        <dbReference type="Proteomes" id="UP001055879"/>
    </source>
</evidence>
<comment type="caution">
    <text evidence="1">The sequence shown here is derived from an EMBL/GenBank/DDBJ whole genome shotgun (WGS) entry which is preliminary data.</text>
</comment>
<sequence length="89" mass="9652">MVFSSYLHPSYSFESTPGSLNKFSEPCTLIDLSILFSSSDAKQMKYGKILAYFVHVACDCGSCALAFISSISPRTEVGILLNGVIVLCM</sequence>
<gene>
    <name evidence="1" type="ORF">L6452_32136</name>
</gene>
<proteinExistence type="predicted"/>
<name>A0ACB8Z447_ARCLA</name>
<dbReference type="Proteomes" id="UP001055879">
    <property type="component" value="Linkage Group LG11"/>
</dbReference>
<accession>A0ACB8Z447</accession>
<dbReference type="EMBL" id="CM042057">
    <property type="protein sequence ID" value="KAI3692322.1"/>
    <property type="molecule type" value="Genomic_DNA"/>
</dbReference>
<evidence type="ECO:0000313" key="1">
    <source>
        <dbReference type="EMBL" id="KAI3692322.1"/>
    </source>
</evidence>
<reference evidence="1 2" key="2">
    <citation type="journal article" date="2022" name="Mol. Ecol. Resour.">
        <title>The genomes of chicory, endive, great burdock and yacon provide insights into Asteraceae paleo-polyploidization history and plant inulin production.</title>
        <authorList>
            <person name="Fan W."/>
            <person name="Wang S."/>
            <person name="Wang H."/>
            <person name="Wang A."/>
            <person name="Jiang F."/>
            <person name="Liu H."/>
            <person name="Zhao H."/>
            <person name="Xu D."/>
            <person name="Zhang Y."/>
        </authorList>
    </citation>
    <scope>NUCLEOTIDE SEQUENCE [LARGE SCALE GENOMIC DNA]</scope>
    <source>
        <strain evidence="2">cv. Niubang</strain>
    </source>
</reference>
<organism evidence="1 2">
    <name type="scientific">Arctium lappa</name>
    <name type="common">Greater burdock</name>
    <name type="synonym">Lappa major</name>
    <dbReference type="NCBI Taxonomy" id="4217"/>
    <lineage>
        <taxon>Eukaryota</taxon>
        <taxon>Viridiplantae</taxon>
        <taxon>Streptophyta</taxon>
        <taxon>Embryophyta</taxon>
        <taxon>Tracheophyta</taxon>
        <taxon>Spermatophyta</taxon>
        <taxon>Magnoliopsida</taxon>
        <taxon>eudicotyledons</taxon>
        <taxon>Gunneridae</taxon>
        <taxon>Pentapetalae</taxon>
        <taxon>asterids</taxon>
        <taxon>campanulids</taxon>
        <taxon>Asterales</taxon>
        <taxon>Asteraceae</taxon>
        <taxon>Carduoideae</taxon>
        <taxon>Cardueae</taxon>
        <taxon>Arctiinae</taxon>
        <taxon>Arctium</taxon>
    </lineage>
</organism>